<dbReference type="GeneID" id="115891351"/>
<dbReference type="InterPro" id="IPR001401">
    <property type="entry name" value="Dynamin_GTPase"/>
</dbReference>
<evidence type="ECO:0000256" key="5">
    <source>
        <dbReference type="ARBA" id="ARBA00022801"/>
    </source>
</evidence>
<dbReference type="Gene3D" id="1.20.120.1240">
    <property type="entry name" value="Dynamin, middle domain"/>
    <property type="match status" value="1"/>
</dbReference>
<dbReference type="Gene3D" id="3.40.50.300">
    <property type="entry name" value="P-loop containing nucleotide triphosphate hydrolases"/>
    <property type="match status" value="1"/>
</dbReference>
<keyword evidence="4 9" id="KW-0547">Nucleotide-binding</keyword>
<dbReference type="Proteomes" id="UP000504635">
    <property type="component" value="Unplaced"/>
</dbReference>
<reference evidence="15 16" key="1">
    <citation type="submission" date="2025-04" db="UniProtKB">
        <authorList>
            <consortium name="RefSeq"/>
        </authorList>
    </citation>
    <scope>IDENTIFICATION</scope>
    <source>
        <tissue evidence="15 16">Gonads</tissue>
    </source>
</reference>
<dbReference type="GO" id="GO:0016185">
    <property type="term" value="P:synaptic vesicle budding from presynaptic endocytic zone membrane"/>
    <property type="evidence" value="ECO:0007669"/>
    <property type="project" value="TreeGrafter"/>
</dbReference>
<keyword evidence="14" id="KW-1185">Reference proteome</keyword>
<dbReference type="GO" id="GO:0031623">
    <property type="term" value="P:receptor internalization"/>
    <property type="evidence" value="ECO:0007669"/>
    <property type="project" value="TreeGrafter"/>
</dbReference>
<dbReference type="SMART" id="SM00302">
    <property type="entry name" value="GED"/>
    <property type="match status" value="1"/>
</dbReference>
<protein>
    <recommendedName>
        <fullName evidence="1">dynamin GTPase</fullName>
        <ecNumber evidence="1">3.6.5.5</ecNumber>
    </recommendedName>
</protein>
<dbReference type="GO" id="GO:0005874">
    <property type="term" value="C:microtubule"/>
    <property type="evidence" value="ECO:0007669"/>
    <property type="project" value="UniProtKB-KW"/>
</dbReference>
<sequence length="801" mass="91226">MSGNSGMEQLISVVNRLQDAFTRLGVHLTLDLPQIAVVGGQSAGKSSVLENFVGRDFLPRGTGIVTRRPLILQLIHSKYEYAEFLHNKGEKYSDFDKVRREIEAETNRVTGGNKGISNIPINLRVYSPNVLNLTLIDLPGMTKIPIGDQPPDIEIQIRKMILEYISKESCLILAVTPANSDLANSDALQIAREVDPQGFRTIGVITKLDLMDAGTDAREILENKLLPLRRGYVGVVNRSQKDLQGGKDIHVQIAAERKFFMSHPSYRHLSDKLGTIYLQKTLNAQLTSHIKNTLPNLRDKLQKQLLDLSKDIGDLKSFKHDDPTLKSKALLQMIQCFSVEFEKALEGSRSSEINTSELCGGAKINSLFHERFPFEIVKKEFDENELRKEIAIAICNIHGIRIGLFTPDLAFDAIVKKQIERLKEPCMKCVDLVVAELLNVIHLCSERMSRYPCLRDAVDRIISAQIRTEEQKCRDQILLYIDCQLSYMNTNHEDFIGFANAENQANKSTNRSRAVPGDQIIRKGYMHVHNPSFMKGSKEFWFILASENISWFKDSSEKEVQYILPTNGLKVRDLESKFISRRHTFGLFHANGKNIYKDYKQLELSCSSLDEEDAWKASLLRAGIYPEKHAEEGEQDEQLNNSDPQLKRQVEVIRNLVDSYMNIINKSTKDLIPKMITYLLLNSVKRFINEELLIHIYSRENQQQLMEESPEELKRREEKMQMYEACKEALDIISECSSSVNSRFPFVDGQQHTVSKEVKSGYRLSMPPPPVSRPAPPPPPGLKKFQSMKDLIPDFYVLSIP</sequence>
<dbReference type="InterPro" id="IPR022812">
    <property type="entry name" value="Dynamin"/>
</dbReference>
<dbReference type="SMART" id="SM00053">
    <property type="entry name" value="DYNc"/>
    <property type="match status" value="1"/>
</dbReference>
<gene>
    <name evidence="15 16" type="primary">LOC115891351</name>
</gene>
<evidence type="ECO:0000256" key="10">
    <source>
        <dbReference type="SAM" id="MobiDB-lite"/>
    </source>
</evidence>
<accession>A0A6J2YWT8</accession>
<dbReference type="InterPro" id="IPR001849">
    <property type="entry name" value="PH_domain"/>
</dbReference>
<feature type="domain" description="PH" evidence="11">
    <location>
        <begin position="519"/>
        <end position="624"/>
    </location>
</feature>
<dbReference type="KEGG" id="soy:115891351"/>
<dbReference type="EC" id="3.6.5.5" evidence="1"/>
<dbReference type="SUPFAM" id="SSF52540">
    <property type="entry name" value="P-loop containing nucleoside triphosphate hydrolases"/>
    <property type="match status" value="1"/>
</dbReference>
<dbReference type="SMART" id="SM00233">
    <property type="entry name" value="PH"/>
    <property type="match status" value="1"/>
</dbReference>
<dbReference type="InterPro" id="IPR030381">
    <property type="entry name" value="G_DYNAMIN_dom"/>
</dbReference>
<dbReference type="InterPro" id="IPR011993">
    <property type="entry name" value="PH-like_dom_sf"/>
</dbReference>
<evidence type="ECO:0000256" key="1">
    <source>
        <dbReference type="ARBA" id="ARBA00011980"/>
    </source>
</evidence>
<evidence type="ECO:0000256" key="2">
    <source>
        <dbReference type="ARBA" id="ARBA00022583"/>
    </source>
</evidence>
<dbReference type="InterPro" id="IPR027417">
    <property type="entry name" value="P-loop_NTPase"/>
</dbReference>
<dbReference type="GO" id="GO:0005737">
    <property type="term" value="C:cytoplasm"/>
    <property type="evidence" value="ECO:0007669"/>
    <property type="project" value="TreeGrafter"/>
</dbReference>
<dbReference type="GO" id="GO:0003924">
    <property type="term" value="F:GTPase activity"/>
    <property type="evidence" value="ECO:0007669"/>
    <property type="project" value="InterPro"/>
</dbReference>
<dbReference type="PROSITE" id="PS00410">
    <property type="entry name" value="G_DYNAMIN_1"/>
    <property type="match status" value="1"/>
</dbReference>
<dbReference type="AlphaFoldDB" id="A0A6J2YWT8"/>
<keyword evidence="2" id="KW-0254">Endocytosis</keyword>
<keyword evidence="6 9" id="KW-0342">GTP-binding</keyword>
<comment type="similarity">
    <text evidence="9">Belongs to the TRAFAC class dynamin-like GTPase superfamily. Dynamin/Fzo/YdjA family.</text>
</comment>
<name>A0A6J2YWT8_SITOR</name>
<dbReference type="GO" id="GO:0005886">
    <property type="term" value="C:plasma membrane"/>
    <property type="evidence" value="ECO:0007669"/>
    <property type="project" value="TreeGrafter"/>
</dbReference>
<dbReference type="OrthoDB" id="5061070at2759"/>
<dbReference type="Pfam" id="PF02212">
    <property type="entry name" value="GED"/>
    <property type="match status" value="1"/>
</dbReference>
<evidence type="ECO:0000259" key="11">
    <source>
        <dbReference type="PROSITE" id="PS50003"/>
    </source>
</evidence>
<dbReference type="SUPFAM" id="SSF50729">
    <property type="entry name" value="PH domain-like"/>
    <property type="match status" value="1"/>
</dbReference>
<evidence type="ECO:0000256" key="6">
    <source>
        <dbReference type="ARBA" id="ARBA00023134"/>
    </source>
</evidence>
<evidence type="ECO:0000259" key="12">
    <source>
        <dbReference type="PROSITE" id="PS51388"/>
    </source>
</evidence>
<evidence type="ECO:0000259" key="13">
    <source>
        <dbReference type="PROSITE" id="PS51718"/>
    </source>
</evidence>
<dbReference type="PROSITE" id="PS50003">
    <property type="entry name" value="PH_DOMAIN"/>
    <property type="match status" value="1"/>
</dbReference>
<dbReference type="InterPro" id="IPR020850">
    <property type="entry name" value="GED_dom"/>
</dbReference>
<dbReference type="Pfam" id="PF00169">
    <property type="entry name" value="PH"/>
    <property type="match status" value="1"/>
</dbReference>
<proteinExistence type="inferred from homology"/>
<evidence type="ECO:0000256" key="7">
    <source>
        <dbReference type="ARBA" id="ARBA00023175"/>
    </source>
</evidence>
<dbReference type="GO" id="GO:0098793">
    <property type="term" value="C:presynapse"/>
    <property type="evidence" value="ECO:0007669"/>
    <property type="project" value="GOC"/>
</dbReference>
<evidence type="ECO:0000313" key="15">
    <source>
        <dbReference type="RefSeq" id="XP_030767660.1"/>
    </source>
</evidence>
<dbReference type="PANTHER" id="PTHR11566">
    <property type="entry name" value="DYNAMIN"/>
    <property type="match status" value="1"/>
</dbReference>
<dbReference type="CDD" id="cd01256">
    <property type="entry name" value="PH_dynamin"/>
    <property type="match status" value="1"/>
</dbReference>
<feature type="domain" description="GED" evidence="12">
    <location>
        <begin position="650"/>
        <end position="741"/>
    </location>
</feature>
<dbReference type="PROSITE" id="PS51718">
    <property type="entry name" value="G_DYNAMIN_2"/>
    <property type="match status" value="1"/>
</dbReference>
<keyword evidence="7" id="KW-0505">Motor protein</keyword>
<evidence type="ECO:0000256" key="8">
    <source>
        <dbReference type="ARBA" id="ARBA00048040"/>
    </source>
</evidence>
<dbReference type="GO" id="GO:0008017">
    <property type="term" value="F:microtubule binding"/>
    <property type="evidence" value="ECO:0007669"/>
    <property type="project" value="TreeGrafter"/>
</dbReference>
<dbReference type="FunFam" id="3.40.50.300:FF:000045">
    <property type="entry name" value="dynamin-1 isoform X2"/>
    <property type="match status" value="1"/>
</dbReference>
<dbReference type="PRINTS" id="PR00195">
    <property type="entry name" value="DYNAMIN"/>
</dbReference>
<evidence type="ECO:0000256" key="3">
    <source>
        <dbReference type="ARBA" id="ARBA00022701"/>
    </source>
</evidence>
<evidence type="ECO:0000256" key="4">
    <source>
        <dbReference type="ARBA" id="ARBA00022741"/>
    </source>
</evidence>
<dbReference type="Gene3D" id="2.30.29.30">
    <property type="entry name" value="Pleckstrin-homology domain (PH domain)/Phosphotyrosine-binding domain (PTB)"/>
    <property type="match status" value="1"/>
</dbReference>
<dbReference type="Pfam" id="PF00350">
    <property type="entry name" value="Dynamin_N"/>
    <property type="match status" value="1"/>
</dbReference>
<dbReference type="CDD" id="cd08771">
    <property type="entry name" value="DLP_1"/>
    <property type="match status" value="1"/>
</dbReference>
<feature type="compositionally biased region" description="Pro residues" evidence="10">
    <location>
        <begin position="766"/>
        <end position="781"/>
    </location>
</feature>
<dbReference type="PANTHER" id="PTHR11566:SF212">
    <property type="entry name" value="DYNAMIN"/>
    <property type="match status" value="1"/>
</dbReference>
<keyword evidence="3" id="KW-0493">Microtubule</keyword>
<dbReference type="RefSeq" id="XP_030767660.1">
    <property type="nucleotide sequence ID" value="XM_030911800.1"/>
</dbReference>
<dbReference type="InterPro" id="IPR045063">
    <property type="entry name" value="Dynamin_N"/>
</dbReference>
<organism evidence="14 16">
    <name type="scientific">Sitophilus oryzae</name>
    <name type="common">Rice weevil</name>
    <name type="synonym">Curculio oryzae</name>
    <dbReference type="NCBI Taxonomy" id="7048"/>
    <lineage>
        <taxon>Eukaryota</taxon>
        <taxon>Metazoa</taxon>
        <taxon>Ecdysozoa</taxon>
        <taxon>Arthropoda</taxon>
        <taxon>Hexapoda</taxon>
        <taxon>Insecta</taxon>
        <taxon>Pterygota</taxon>
        <taxon>Neoptera</taxon>
        <taxon>Endopterygota</taxon>
        <taxon>Coleoptera</taxon>
        <taxon>Polyphaga</taxon>
        <taxon>Cucujiformia</taxon>
        <taxon>Curculionidae</taxon>
        <taxon>Dryophthorinae</taxon>
        <taxon>Sitophilus</taxon>
    </lineage>
</organism>
<comment type="catalytic activity">
    <reaction evidence="8">
        <text>GTP + H2O = GDP + phosphate + H(+)</text>
        <dbReference type="Rhea" id="RHEA:19669"/>
        <dbReference type="ChEBI" id="CHEBI:15377"/>
        <dbReference type="ChEBI" id="CHEBI:15378"/>
        <dbReference type="ChEBI" id="CHEBI:37565"/>
        <dbReference type="ChEBI" id="CHEBI:43474"/>
        <dbReference type="ChEBI" id="CHEBI:58189"/>
        <dbReference type="EC" id="3.6.5.5"/>
    </reaction>
</comment>
<dbReference type="InterPro" id="IPR003130">
    <property type="entry name" value="GED"/>
</dbReference>
<evidence type="ECO:0000256" key="9">
    <source>
        <dbReference type="RuleBase" id="RU003932"/>
    </source>
</evidence>
<evidence type="ECO:0000313" key="14">
    <source>
        <dbReference type="Proteomes" id="UP000504635"/>
    </source>
</evidence>
<dbReference type="InterPro" id="IPR019762">
    <property type="entry name" value="Dynamin_GTPase_CS"/>
</dbReference>
<dbReference type="GO" id="GO:0005525">
    <property type="term" value="F:GTP binding"/>
    <property type="evidence" value="ECO:0007669"/>
    <property type="project" value="UniProtKB-KW"/>
</dbReference>
<dbReference type="PROSITE" id="PS51388">
    <property type="entry name" value="GED"/>
    <property type="match status" value="1"/>
</dbReference>
<dbReference type="Pfam" id="PF01031">
    <property type="entry name" value="Dynamin_M"/>
    <property type="match status" value="1"/>
</dbReference>
<dbReference type="InterPro" id="IPR000375">
    <property type="entry name" value="Dynamin_stalk"/>
</dbReference>
<feature type="domain" description="Dynamin-type G" evidence="13">
    <location>
        <begin position="29"/>
        <end position="295"/>
    </location>
</feature>
<evidence type="ECO:0000313" key="16">
    <source>
        <dbReference type="RefSeq" id="XP_030767661.1"/>
    </source>
</evidence>
<keyword evidence="5" id="KW-0378">Hydrolase</keyword>
<dbReference type="RefSeq" id="XP_030767661.1">
    <property type="nucleotide sequence ID" value="XM_030911801.1"/>
</dbReference>
<feature type="region of interest" description="Disordered" evidence="10">
    <location>
        <begin position="761"/>
        <end position="784"/>
    </location>
</feature>